<dbReference type="EMBL" id="AZHW01000729">
    <property type="protein sequence ID" value="ETW96897.1"/>
    <property type="molecule type" value="Genomic_DNA"/>
</dbReference>
<keyword evidence="5" id="KW-0448">Lipopolysaccharide biosynthesis</keyword>
<dbReference type="PANTHER" id="PTHR48090">
    <property type="entry name" value="UNDECAPRENYL-PHOSPHATE 4-DEOXY-4-FORMAMIDO-L-ARABINOSE TRANSFERASE-RELATED"/>
    <property type="match status" value="1"/>
</dbReference>
<evidence type="ECO:0000256" key="4">
    <source>
        <dbReference type="ARBA" id="ARBA00022692"/>
    </source>
</evidence>
<feature type="transmembrane region" description="Helical" evidence="8">
    <location>
        <begin position="240"/>
        <end position="264"/>
    </location>
</feature>
<protein>
    <submittedName>
        <fullName evidence="10">Glycosyl transferase family 2</fullName>
    </submittedName>
</protein>
<organism evidence="10 11">
    <name type="scientific">Entotheonella factor</name>
    <dbReference type="NCBI Taxonomy" id="1429438"/>
    <lineage>
        <taxon>Bacteria</taxon>
        <taxon>Pseudomonadati</taxon>
        <taxon>Nitrospinota/Tectimicrobiota group</taxon>
        <taxon>Candidatus Tectimicrobiota</taxon>
        <taxon>Candidatus Entotheonellia</taxon>
        <taxon>Candidatus Entotheonellales</taxon>
        <taxon>Candidatus Entotheonellaceae</taxon>
        <taxon>Candidatus Entotheonella</taxon>
    </lineage>
</organism>
<evidence type="ECO:0000313" key="11">
    <source>
        <dbReference type="Proteomes" id="UP000019141"/>
    </source>
</evidence>
<sequence length="325" mass="36932">MADKPVLDVEISIIIPILNERDNLQELQGQLMQVLAQVGRSYEIIYIDDGSTDGSQKLCREFAESNPHVVLVELRRHFGKAAALQAGFETARGEIIITMDGDLQDDAKEIPSFLEALEDDLDLVSGWKRDRQDPISKTLPSRFFNFVTSQLTGIPLRDFNCGFKAYRREVVENLDLYGELYRYIPVLANAKGFRVGEIPVEHRPRLHGKSKYSIERFFRGAFDLVTVLFLRNYQRRPLHLFGFIGVFIFMTGFAVDAYLALQWFLGLSSLSNRPLLIFGTLLITVGVQVLIFGLLAEMITAATYRRSEVTQSIRQVHRHDAIEGS</sequence>
<keyword evidence="1" id="KW-1003">Cell membrane</keyword>
<evidence type="ECO:0000256" key="3">
    <source>
        <dbReference type="ARBA" id="ARBA00022679"/>
    </source>
</evidence>
<feature type="domain" description="Glycosyltransferase 2-like" evidence="9">
    <location>
        <begin position="12"/>
        <end position="173"/>
    </location>
</feature>
<dbReference type="Proteomes" id="UP000019141">
    <property type="component" value="Unassembled WGS sequence"/>
</dbReference>
<evidence type="ECO:0000256" key="2">
    <source>
        <dbReference type="ARBA" id="ARBA00022676"/>
    </source>
</evidence>
<dbReference type="CDD" id="cd04187">
    <property type="entry name" value="DPM1_like_bac"/>
    <property type="match status" value="1"/>
</dbReference>
<dbReference type="PATRIC" id="fig|1429438.4.peg.4739"/>
<dbReference type="InterPro" id="IPR029044">
    <property type="entry name" value="Nucleotide-diphossugar_trans"/>
</dbReference>
<gene>
    <name evidence="10" type="ORF">ETSY1_24725</name>
</gene>
<keyword evidence="4 8" id="KW-0812">Transmembrane</keyword>
<dbReference type="Gene3D" id="3.90.550.10">
    <property type="entry name" value="Spore Coat Polysaccharide Biosynthesis Protein SpsA, Chain A"/>
    <property type="match status" value="1"/>
</dbReference>
<evidence type="ECO:0000313" key="10">
    <source>
        <dbReference type="EMBL" id="ETW96897.1"/>
    </source>
</evidence>
<feature type="transmembrane region" description="Helical" evidence="8">
    <location>
        <begin position="276"/>
        <end position="296"/>
    </location>
</feature>
<comment type="caution">
    <text evidence="10">The sequence shown here is derived from an EMBL/GenBank/DDBJ whole genome shotgun (WGS) entry which is preliminary data.</text>
</comment>
<accession>W4LFX8</accession>
<dbReference type="InterPro" id="IPR001173">
    <property type="entry name" value="Glyco_trans_2-like"/>
</dbReference>
<dbReference type="Pfam" id="PF00535">
    <property type="entry name" value="Glycos_transf_2"/>
    <property type="match status" value="1"/>
</dbReference>
<keyword evidence="7 8" id="KW-0472">Membrane</keyword>
<dbReference type="GO" id="GO:0005886">
    <property type="term" value="C:plasma membrane"/>
    <property type="evidence" value="ECO:0007669"/>
    <property type="project" value="TreeGrafter"/>
</dbReference>
<reference evidence="10 11" key="1">
    <citation type="journal article" date="2014" name="Nature">
        <title>An environmental bacterial taxon with a large and distinct metabolic repertoire.</title>
        <authorList>
            <person name="Wilson M.C."/>
            <person name="Mori T."/>
            <person name="Ruckert C."/>
            <person name="Uria A.R."/>
            <person name="Helf M.J."/>
            <person name="Takada K."/>
            <person name="Gernert C."/>
            <person name="Steffens U.A."/>
            <person name="Heycke N."/>
            <person name="Schmitt S."/>
            <person name="Rinke C."/>
            <person name="Helfrich E.J."/>
            <person name="Brachmann A.O."/>
            <person name="Gurgui C."/>
            <person name="Wakimoto T."/>
            <person name="Kracht M."/>
            <person name="Crusemann M."/>
            <person name="Hentschel U."/>
            <person name="Abe I."/>
            <person name="Matsunaga S."/>
            <person name="Kalinowski J."/>
            <person name="Takeyama H."/>
            <person name="Piel J."/>
        </authorList>
    </citation>
    <scope>NUCLEOTIDE SEQUENCE [LARGE SCALE GENOMIC DNA]</scope>
    <source>
        <strain evidence="11">TSY1</strain>
    </source>
</reference>
<dbReference type="GO" id="GO:0099621">
    <property type="term" value="F:undecaprenyl-phosphate 4-deoxy-4-formamido-L-arabinose transferase activity"/>
    <property type="evidence" value="ECO:0007669"/>
    <property type="project" value="TreeGrafter"/>
</dbReference>
<dbReference type="HOGENOM" id="CLU_033536_0_0_7"/>
<evidence type="ECO:0000259" key="9">
    <source>
        <dbReference type="Pfam" id="PF00535"/>
    </source>
</evidence>
<proteinExistence type="predicted"/>
<dbReference type="AlphaFoldDB" id="W4LFX8"/>
<keyword evidence="3 10" id="KW-0808">Transferase</keyword>
<dbReference type="GO" id="GO:0009103">
    <property type="term" value="P:lipopolysaccharide biosynthetic process"/>
    <property type="evidence" value="ECO:0007669"/>
    <property type="project" value="UniProtKB-KW"/>
</dbReference>
<dbReference type="PANTHER" id="PTHR48090:SF3">
    <property type="entry name" value="UNDECAPRENYL-PHOSPHATE 4-DEOXY-4-FORMAMIDO-L-ARABINOSE TRANSFERASE"/>
    <property type="match status" value="1"/>
</dbReference>
<keyword evidence="6 8" id="KW-1133">Transmembrane helix</keyword>
<evidence type="ECO:0000256" key="7">
    <source>
        <dbReference type="ARBA" id="ARBA00023136"/>
    </source>
</evidence>
<evidence type="ECO:0000256" key="1">
    <source>
        <dbReference type="ARBA" id="ARBA00022475"/>
    </source>
</evidence>
<evidence type="ECO:0000256" key="5">
    <source>
        <dbReference type="ARBA" id="ARBA00022985"/>
    </source>
</evidence>
<dbReference type="InterPro" id="IPR050256">
    <property type="entry name" value="Glycosyltransferase_2"/>
</dbReference>
<dbReference type="SUPFAM" id="SSF53448">
    <property type="entry name" value="Nucleotide-diphospho-sugar transferases"/>
    <property type="match status" value="1"/>
</dbReference>
<name>W4LFX8_ENTF1</name>
<keyword evidence="2" id="KW-0328">Glycosyltransferase</keyword>
<evidence type="ECO:0000256" key="6">
    <source>
        <dbReference type="ARBA" id="ARBA00022989"/>
    </source>
</evidence>
<keyword evidence="11" id="KW-1185">Reference proteome</keyword>
<evidence type="ECO:0000256" key="8">
    <source>
        <dbReference type="SAM" id="Phobius"/>
    </source>
</evidence>